<dbReference type="EMBL" id="LGUP01000394">
    <property type="protein sequence ID" value="KOG10280.1"/>
    <property type="molecule type" value="Genomic_DNA"/>
</dbReference>
<sequence>MLSESVDEPGGREPAVPMAWMCSDFLADRLMLLGDLMAPGSTEYGAGRRALTLTLYLSCPDIEVSDLFAAYQRERWLTLTAHADDWRTWAEARLERTAARDRALGRGDPDVAIARTAWSWLRDTELLPPLLGPEPPPFGSDQDRRRRSPWIPAWHLGISLAHLAVEHFDPDTPLVRD</sequence>
<accession>A0A0L8J9G5</accession>
<dbReference type="Proteomes" id="UP000037023">
    <property type="component" value="Unassembled WGS sequence"/>
</dbReference>
<evidence type="ECO:0000313" key="1">
    <source>
        <dbReference type="EMBL" id="KOG10280.1"/>
    </source>
</evidence>
<dbReference type="AlphaFoldDB" id="A0A0L8J9G5"/>
<name>A0A0L8J9G5_STRVR</name>
<dbReference type="PATRIC" id="fig|1938.6.peg.7713"/>
<organism evidence="1 2">
    <name type="scientific">Streptomyces viridochromogenes</name>
    <dbReference type="NCBI Taxonomy" id="1938"/>
    <lineage>
        <taxon>Bacteria</taxon>
        <taxon>Bacillati</taxon>
        <taxon>Actinomycetota</taxon>
        <taxon>Actinomycetes</taxon>
        <taxon>Kitasatosporales</taxon>
        <taxon>Streptomycetaceae</taxon>
        <taxon>Streptomyces</taxon>
    </lineage>
</organism>
<protein>
    <submittedName>
        <fullName evidence="1">Uncharacterized protein</fullName>
    </submittedName>
</protein>
<gene>
    <name evidence="1" type="ORF">ADK34_35720</name>
</gene>
<reference evidence="1 2" key="1">
    <citation type="submission" date="2015-06" db="EMBL/GenBank/DDBJ databases">
        <authorList>
            <person name="Hoefler B.C."/>
            <person name="Straight P.D."/>
        </authorList>
    </citation>
    <scope>NUCLEOTIDE SEQUENCE [LARGE SCALE GENOMIC DNA]</scope>
    <source>
        <strain evidence="1 2">NRRL 3427</strain>
    </source>
</reference>
<comment type="caution">
    <text evidence="1">The sequence shown here is derived from an EMBL/GenBank/DDBJ whole genome shotgun (WGS) entry which is preliminary data.</text>
</comment>
<proteinExistence type="predicted"/>
<evidence type="ECO:0000313" key="2">
    <source>
        <dbReference type="Proteomes" id="UP000037023"/>
    </source>
</evidence>